<dbReference type="GeneID" id="56474691"/>
<accession>A0A223EK86</accession>
<organism evidence="2 3">
    <name type="scientific">Peribacillus simplex NBRC 15720 = DSM 1321</name>
    <dbReference type="NCBI Taxonomy" id="1349754"/>
    <lineage>
        <taxon>Bacteria</taxon>
        <taxon>Bacillati</taxon>
        <taxon>Bacillota</taxon>
        <taxon>Bacilli</taxon>
        <taxon>Bacillales</taxon>
        <taxon>Bacillaceae</taxon>
        <taxon>Peribacillus</taxon>
    </lineage>
</organism>
<dbReference type="EMBL" id="CP017704">
    <property type="protein sequence ID" value="ASS95656.1"/>
    <property type="molecule type" value="Genomic_DNA"/>
</dbReference>
<sequence length="107" mass="12092">METEACIQKRYGVISFTSFIIGIICFFTVFITPIRMENIGNMNGDYITFFLTIAGIVLSVIGILKKTEKKVISIISLVFSSSFFIFWVIVITLLLIGEIELPRSSIR</sequence>
<evidence type="ECO:0000256" key="1">
    <source>
        <dbReference type="SAM" id="Phobius"/>
    </source>
</evidence>
<reference evidence="2 3" key="1">
    <citation type="submission" date="2016-10" db="EMBL/GenBank/DDBJ databases">
        <title>The whole genome sequencing and assembly of Bacillus simplex DSM 1321 strain.</title>
        <authorList>
            <person name="Park M.-K."/>
            <person name="Lee Y.-J."/>
            <person name="Yi H."/>
            <person name="Bahn Y.-S."/>
            <person name="Kim J.F."/>
            <person name="Lee D.-W."/>
        </authorList>
    </citation>
    <scope>NUCLEOTIDE SEQUENCE [LARGE SCALE GENOMIC DNA]</scope>
    <source>
        <strain evidence="2 3">DSM 1321</strain>
    </source>
</reference>
<dbReference type="OrthoDB" id="2939929at2"/>
<feature type="transmembrane region" description="Helical" evidence="1">
    <location>
        <begin position="12"/>
        <end position="34"/>
    </location>
</feature>
<dbReference type="Proteomes" id="UP000214618">
    <property type="component" value="Chromosome"/>
</dbReference>
<dbReference type="AlphaFoldDB" id="A0A223EK86"/>
<feature type="transmembrane region" description="Helical" evidence="1">
    <location>
        <begin position="46"/>
        <end position="64"/>
    </location>
</feature>
<keyword evidence="1" id="KW-0812">Transmembrane</keyword>
<name>A0A223EK86_9BACI</name>
<evidence type="ECO:0000313" key="3">
    <source>
        <dbReference type="Proteomes" id="UP000214618"/>
    </source>
</evidence>
<feature type="transmembrane region" description="Helical" evidence="1">
    <location>
        <begin position="71"/>
        <end position="97"/>
    </location>
</feature>
<evidence type="ECO:0000313" key="2">
    <source>
        <dbReference type="EMBL" id="ASS95656.1"/>
    </source>
</evidence>
<protein>
    <submittedName>
        <fullName evidence="2">Uncharacterized protein</fullName>
    </submittedName>
</protein>
<dbReference type="RefSeq" id="WP_063232466.1">
    <property type="nucleotide sequence ID" value="NZ_BCVO01000003.1"/>
</dbReference>
<proteinExistence type="predicted"/>
<keyword evidence="1" id="KW-0472">Membrane</keyword>
<gene>
    <name evidence="2" type="ORF">BS1321_18175</name>
</gene>
<keyword evidence="1" id="KW-1133">Transmembrane helix</keyword>